<evidence type="ECO:0000256" key="8">
    <source>
        <dbReference type="ARBA" id="ARBA00022777"/>
    </source>
</evidence>
<feature type="transmembrane region" description="Helical" evidence="12">
    <location>
        <begin position="388"/>
        <end position="408"/>
    </location>
</feature>
<dbReference type="PROSITE" id="PS00371">
    <property type="entry name" value="PTS_EIIA_TYPE_1_HIS"/>
    <property type="match status" value="1"/>
</dbReference>
<dbReference type="EMBL" id="BORC01000006">
    <property type="protein sequence ID" value="GIN63339.1"/>
    <property type="molecule type" value="Genomic_DNA"/>
</dbReference>
<keyword evidence="9 12" id="KW-1133">Transmembrane helix</keyword>
<evidence type="ECO:0000259" key="15">
    <source>
        <dbReference type="PROSITE" id="PS51103"/>
    </source>
</evidence>
<evidence type="ECO:0000256" key="12">
    <source>
        <dbReference type="SAM" id="Phobius"/>
    </source>
</evidence>
<dbReference type="InterPro" id="IPR013013">
    <property type="entry name" value="PTS_EIIC_1"/>
</dbReference>
<dbReference type="PANTHER" id="PTHR30175">
    <property type="entry name" value="PHOSPHOTRANSFERASE SYSTEM TRANSPORT PROTEIN"/>
    <property type="match status" value="1"/>
</dbReference>
<dbReference type="InterPro" id="IPR011055">
    <property type="entry name" value="Dup_hybrid_motif"/>
</dbReference>
<dbReference type="CDD" id="cd00212">
    <property type="entry name" value="PTS_IIB_glc"/>
    <property type="match status" value="1"/>
</dbReference>
<proteinExistence type="predicted"/>
<comment type="subcellular location">
    <subcellularLocation>
        <location evidence="1">Cell membrane</location>
        <topology evidence="1">Multi-pass membrane protein</topology>
    </subcellularLocation>
</comment>
<feature type="domain" description="PTS EIIA type-1" evidence="13">
    <location>
        <begin position="499"/>
        <end position="603"/>
    </location>
</feature>
<dbReference type="PROSITE" id="PS51098">
    <property type="entry name" value="PTS_EIIB_TYPE_1"/>
    <property type="match status" value="1"/>
</dbReference>
<evidence type="ECO:0000256" key="9">
    <source>
        <dbReference type="ARBA" id="ARBA00022989"/>
    </source>
</evidence>
<dbReference type="SUPFAM" id="SSF51261">
    <property type="entry name" value="Duplicated hybrid motif"/>
    <property type="match status" value="1"/>
</dbReference>
<feature type="transmembrane region" description="Helical" evidence="12">
    <location>
        <begin position="329"/>
        <end position="349"/>
    </location>
</feature>
<feature type="transmembrane region" description="Helical" evidence="12">
    <location>
        <begin position="428"/>
        <end position="451"/>
    </location>
</feature>
<evidence type="ECO:0000256" key="10">
    <source>
        <dbReference type="ARBA" id="ARBA00023136"/>
    </source>
</evidence>
<dbReference type="Gene3D" id="2.70.70.10">
    <property type="entry name" value="Glucose Permease (Domain IIA)"/>
    <property type="match status" value="1"/>
</dbReference>
<evidence type="ECO:0000256" key="3">
    <source>
        <dbReference type="ARBA" id="ARBA00022475"/>
    </source>
</evidence>
<dbReference type="InterPro" id="IPR001996">
    <property type="entry name" value="PTS_IIB_1"/>
</dbReference>
<feature type="transmembrane region" description="Helical" evidence="12">
    <location>
        <begin position="246"/>
        <end position="270"/>
    </location>
</feature>
<evidence type="ECO:0000256" key="2">
    <source>
        <dbReference type="ARBA" id="ARBA00022448"/>
    </source>
</evidence>
<dbReference type="NCBIfam" id="TIGR01995">
    <property type="entry name" value="PTS-II-ABC-beta"/>
    <property type="match status" value="1"/>
</dbReference>
<dbReference type="InterPro" id="IPR003352">
    <property type="entry name" value="PTS_EIIC"/>
</dbReference>
<evidence type="ECO:0000256" key="1">
    <source>
        <dbReference type="ARBA" id="ARBA00004651"/>
    </source>
</evidence>
<keyword evidence="4" id="KW-0762">Sugar transport</keyword>
<feature type="transmembrane region" description="Helical" evidence="12">
    <location>
        <begin position="175"/>
        <end position="192"/>
    </location>
</feature>
<evidence type="ECO:0000256" key="11">
    <source>
        <dbReference type="PROSITE-ProRule" id="PRU00421"/>
    </source>
</evidence>
<dbReference type="GO" id="GO:0015771">
    <property type="term" value="P:trehalose transport"/>
    <property type="evidence" value="ECO:0007669"/>
    <property type="project" value="TreeGrafter"/>
</dbReference>
<evidence type="ECO:0000256" key="5">
    <source>
        <dbReference type="ARBA" id="ARBA00022679"/>
    </source>
</evidence>
<keyword evidence="2" id="KW-0813">Transport</keyword>
<evidence type="ECO:0000259" key="14">
    <source>
        <dbReference type="PROSITE" id="PS51098"/>
    </source>
</evidence>
<dbReference type="GO" id="GO:0009401">
    <property type="term" value="P:phosphoenolpyruvate-dependent sugar phosphotransferase system"/>
    <property type="evidence" value="ECO:0007669"/>
    <property type="project" value="UniProtKB-KW"/>
</dbReference>
<evidence type="ECO:0000256" key="6">
    <source>
        <dbReference type="ARBA" id="ARBA00022683"/>
    </source>
</evidence>
<evidence type="ECO:0000256" key="7">
    <source>
        <dbReference type="ARBA" id="ARBA00022692"/>
    </source>
</evidence>
<dbReference type="PROSITE" id="PS51103">
    <property type="entry name" value="PTS_EIIC_TYPE_1"/>
    <property type="match status" value="1"/>
</dbReference>
<feature type="transmembrane region" description="Helical" evidence="12">
    <location>
        <begin position="147"/>
        <end position="168"/>
    </location>
</feature>
<evidence type="ECO:0000256" key="4">
    <source>
        <dbReference type="ARBA" id="ARBA00022597"/>
    </source>
</evidence>
<dbReference type="PROSITE" id="PS51093">
    <property type="entry name" value="PTS_EIIA_TYPE_1"/>
    <property type="match status" value="1"/>
</dbReference>
<name>A0A919WKB2_9BACI</name>
<feature type="transmembrane region" description="Helical" evidence="12">
    <location>
        <begin position="106"/>
        <end position="127"/>
    </location>
</feature>
<keyword evidence="5" id="KW-0808">Transferase</keyword>
<feature type="transmembrane region" description="Helical" evidence="12">
    <location>
        <begin position="212"/>
        <end position="234"/>
    </location>
</feature>
<dbReference type="PANTHER" id="PTHR30175:SF1">
    <property type="entry name" value="PTS SYSTEM ARBUTIN-, CELLOBIOSE-, AND SALICIN-SPECIFIC EIIBC COMPONENT-RELATED"/>
    <property type="match status" value="1"/>
</dbReference>
<dbReference type="Pfam" id="PF00358">
    <property type="entry name" value="PTS_EIIA_1"/>
    <property type="match status" value="1"/>
</dbReference>
<sequence length="628" mass="67609">MAYENLVQMIVENVGGESNISSVTHCATRLRFKLKDDSKVNKSVIEQSPDVLSVVNKGGQFQIIIGTHVSKVYEQLLKMTNIQLNTSNPEKPEENERSSGNLIGRFFNVISGIFTPLLPALAGAGVLRGILMICNQLGWISEDSGTYGILSAASLSVFYFLPILLAFTSAKRFGVNPYIAAVIGGAIMHPDFTALMGEQGNGAMSSFLGMPVILMNYSSTVIPILLAIWIYSYLERYLERVIPKSIQILFVPLISFAIIVPLTVIVFGPFGVYVGEWIAGGINYFSEANGWLTGLIVGGIWNVFVVFGLQWAVNPIMISNISTVGYDRIVPWTAAANFGTAGATFGVLLKTKNKKMRSFSTSALLSIFFAGITEPAIYGVMIKLKRPFIAAIIGGAAGGAYMGGNGVISNAFVFGGLTTIPAFAGNTLIHYLIGLLICFVVSAVVAFVLGFKDDQEVKEGTIKKDKPSNNTVASKPVLSEKGINSPINGKVIDLKDVEDGVFSEGLLGKGIAIIPSEGKVYAPADGVMTTVFPTKHAYGITTTDGAEILIHIGINTVELNGELFTSHVHPEQHVKAGDLIAEFNLEQIKAKGYPIYTPVIITNSTSFENIEPLRFGDVTHESRVLQLN</sequence>
<dbReference type="GO" id="GO:0016301">
    <property type="term" value="F:kinase activity"/>
    <property type="evidence" value="ECO:0007669"/>
    <property type="project" value="UniProtKB-KW"/>
</dbReference>
<dbReference type="FunFam" id="3.30.1360.60:FF:000001">
    <property type="entry name" value="PTS system glucose-specific IIBC component PtsG"/>
    <property type="match status" value="1"/>
</dbReference>
<accession>A0A919WKB2</accession>
<keyword evidence="3" id="KW-1003">Cell membrane</keyword>
<dbReference type="GO" id="GO:0090589">
    <property type="term" value="F:protein-phosphocysteine-trehalose phosphotransferase system transporter activity"/>
    <property type="evidence" value="ECO:0007669"/>
    <property type="project" value="TreeGrafter"/>
</dbReference>
<dbReference type="InterPro" id="IPR050558">
    <property type="entry name" value="PTS_Sugar-Specific_Components"/>
</dbReference>
<dbReference type="Pfam" id="PF02378">
    <property type="entry name" value="PTS_EIIC"/>
    <property type="match status" value="1"/>
</dbReference>
<dbReference type="GO" id="GO:0005886">
    <property type="term" value="C:plasma membrane"/>
    <property type="evidence" value="ECO:0007669"/>
    <property type="project" value="UniProtKB-SubCell"/>
</dbReference>
<feature type="domain" description="PTS EIIC type-1" evidence="15">
    <location>
        <begin position="108"/>
        <end position="465"/>
    </location>
</feature>
<dbReference type="Pfam" id="PF00367">
    <property type="entry name" value="PTS_EIIB"/>
    <property type="match status" value="1"/>
</dbReference>
<keyword evidence="7 12" id="KW-0812">Transmembrane</keyword>
<dbReference type="InterPro" id="IPR018113">
    <property type="entry name" value="PTrfase_EIIB_Cys"/>
</dbReference>
<comment type="caution">
    <text evidence="16">The sequence shown here is derived from an EMBL/GenBank/DDBJ whole genome shotgun (WGS) entry which is preliminary data.</text>
</comment>
<feature type="transmembrane region" description="Helical" evidence="12">
    <location>
        <begin position="290"/>
        <end position="309"/>
    </location>
</feature>
<dbReference type="GO" id="GO:0008982">
    <property type="term" value="F:protein-N(PI)-phosphohistidine-sugar phosphotransferase activity"/>
    <property type="evidence" value="ECO:0007669"/>
    <property type="project" value="InterPro"/>
</dbReference>
<keyword evidence="10 12" id="KW-0472">Membrane</keyword>
<dbReference type="Proteomes" id="UP000682111">
    <property type="component" value="Unassembled WGS sequence"/>
</dbReference>
<evidence type="ECO:0000313" key="17">
    <source>
        <dbReference type="Proteomes" id="UP000682111"/>
    </source>
</evidence>
<feature type="domain" description="PTS EIIB type-1" evidence="14">
    <location>
        <begin position="4"/>
        <end position="86"/>
    </location>
</feature>
<keyword evidence="6" id="KW-0598">Phosphotransferase system</keyword>
<dbReference type="NCBIfam" id="TIGR00830">
    <property type="entry name" value="PTBA"/>
    <property type="match status" value="1"/>
</dbReference>
<dbReference type="InterPro" id="IPR001127">
    <property type="entry name" value="PTS_EIIA_1_perm"/>
</dbReference>
<dbReference type="PROSITE" id="PS01035">
    <property type="entry name" value="PTS_EIIB_TYPE_1_CYS"/>
    <property type="match status" value="1"/>
</dbReference>
<dbReference type="RefSeq" id="WP_212934135.1">
    <property type="nucleotide sequence ID" value="NZ_BORC01000006.1"/>
</dbReference>
<dbReference type="FunFam" id="2.70.70.10:FF:000001">
    <property type="entry name" value="PTS system glucose-specific IIA component"/>
    <property type="match status" value="1"/>
</dbReference>
<keyword evidence="8" id="KW-0418">Kinase</keyword>
<dbReference type="InterPro" id="IPR036878">
    <property type="entry name" value="Glu_permease_IIB"/>
</dbReference>
<dbReference type="Gene3D" id="3.30.1360.60">
    <property type="entry name" value="Glucose permease domain IIB"/>
    <property type="match status" value="1"/>
</dbReference>
<keyword evidence="17" id="KW-1185">Reference proteome</keyword>
<protein>
    <submittedName>
        <fullName evidence="16">PTS beta-glucoside transporter subunit EIIBCA</fullName>
    </submittedName>
</protein>
<feature type="transmembrane region" description="Helical" evidence="12">
    <location>
        <begin position="361"/>
        <end position="381"/>
    </location>
</feature>
<organism evidence="16 17">
    <name type="scientific">Robertmurraya siralis</name>
    <dbReference type="NCBI Taxonomy" id="77777"/>
    <lineage>
        <taxon>Bacteria</taxon>
        <taxon>Bacillati</taxon>
        <taxon>Bacillota</taxon>
        <taxon>Bacilli</taxon>
        <taxon>Bacillales</taxon>
        <taxon>Bacillaceae</taxon>
        <taxon>Robertmurraya</taxon>
    </lineage>
</organism>
<dbReference type="InterPro" id="IPR011297">
    <property type="entry name" value="PTS_IIABC_b_glu"/>
</dbReference>
<reference evidence="16" key="1">
    <citation type="submission" date="2021-03" db="EMBL/GenBank/DDBJ databases">
        <title>Antimicrobial resistance genes in bacteria isolated from Japanese honey, and their potential for conferring macrolide and lincosamide resistance in the American foulbrood pathogen Paenibacillus larvae.</title>
        <authorList>
            <person name="Okamoto M."/>
            <person name="Kumagai M."/>
            <person name="Kanamori H."/>
            <person name="Takamatsu D."/>
        </authorList>
    </citation>
    <scope>NUCLEOTIDE SEQUENCE</scope>
    <source>
        <strain evidence="16">J27TS8</strain>
    </source>
</reference>
<dbReference type="AlphaFoldDB" id="A0A919WKB2"/>
<dbReference type="SUPFAM" id="SSF55604">
    <property type="entry name" value="Glucose permease domain IIB"/>
    <property type="match status" value="1"/>
</dbReference>
<feature type="active site" description="Phosphocysteine intermediate; for EIIB activity" evidence="11">
    <location>
        <position position="26"/>
    </location>
</feature>
<evidence type="ECO:0000259" key="13">
    <source>
        <dbReference type="PROSITE" id="PS51093"/>
    </source>
</evidence>
<evidence type="ECO:0000313" key="16">
    <source>
        <dbReference type="EMBL" id="GIN63339.1"/>
    </source>
</evidence>
<gene>
    <name evidence="16" type="primary">arbF_1</name>
    <name evidence="16" type="ORF">J27TS8_33320</name>
</gene>